<protein>
    <recommendedName>
        <fullName evidence="5">Protein kinase domain-containing protein</fullName>
    </recommendedName>
</protein>
<dbReference type="Gene3D" id="1.10.510.10">
    <property type="entry name" value="Transferase(Phosphotransferase) domain 1"/>
    <property type="match status" value="1"/>
</dbReference>
<evidence type="ECO:0000256" key="2">
    <source>
        <dbReference type="ARBA" id="ARBA00022741"/>
    </source>
</evidence>
<sequence length="642" mass="66909">MTIHPRGPGEPDTIGRYRVIGALDSEAGFRSLLAAGPDDSLVVVRQAEAELLDEPEFRIRMRHSAVAAMRVSGATNTTVIDVDADADKPWLASVFVPGVRLDRAVAEHGPLPVPAVRALAAALASALRTVHAAGLVHQRLRADSVLLARDSGRLGEIGITPISGPPTTGSMTALGTPDFLAPEQALGLAITPAADMFALGSVLAFAASGSAPFTAPSVPYILFNIAQREPDLSRVPEPLHELIAACLRKDPAARPTPGQMLEYLGGPPAAPPPWPAPVLDDIGRQQDQVSALLAALPPVVAPVEPPARPLPEVLAGFGQSALDTGERAMRSGLRRWHAATPRIRSALAGGLAALLLVVGGLAYWATRPASEPAPVTGLTLAQLRQTDACAWLRTAIGDAVPVAPAPLAADTWKLDLSTTWGCYATSNKTSLSLELGTEDMFLTPNQTMVDGVPVIDGSAAGCTRAIASPGAEGPSGIVITLYQPSGVKGCDGIDYVAANIARSLTSAPRAEHQESSLALVEPCALLDRDLVAAKIGELPPAPTVADAHTCQLNGGTQLSLKLVSSSRYTSGSEQVTVSVDGFRLYVDQATSSKAQCTRAYLVPQSEKETVEVSVHGAEGMREDYCAIAAEVLRSVAAKLPHR</sequence>
<gene>
    <name evidence="6" type="ORF">NCAST_25_03720</name>
</gene>
<evidence type="ECO:0000256" key="4">
    <source>
        <dbReference type="ARBA" id="ARBA00022840"/>
    </source>
</evidence>
<keyword evidence="2" id="KW-0547">Nucleotide-binding</keyword>
<dbReference type="STRING" id="1824.SAMN05444423_101228"/>
<accession>U5EIF8</accession>
<dbReference type="Pfam" id="PF00069">
    <property type="entry name" value="Pkinase"/>
    <property type="match status" value="1"/>
</dbReference>
<organism evidence="6 7">
    <name type="scientific">Nocardia asteroides NBRC 15531</name>
    <dbReference type="NCBI Taxonomy" id="1110697"/>
    <lineage>
        <taxon>Bacteria</taxon>
        <taxon>Bacillati</taxon>
        <taxon>Actinomycetota</taxon>
        <taxon>Actinomycetes</taxon>
        <taxon>Mycobacteriales</taxon>
        <taxon>Nocardiaceae</taxon>
        <taxon>Nocardia</taxon>
    </lineage>
</organism>
<evidence type="ECO:0000256" key="3">
    <source>
        <dbReference type="ARBA" id="ARBA00022777"/>
    </source>
</evidence>
<dbReference type="PROSITE" id="PS50011">
    <property type="entry name" value="PROTEIN_KINASE_DOM"/>
    <property type="match status" value="1"/>
</dbReference>
<keyword evidence="1" id="KW-0808">Transferase</keyword>
<dbReference type="OrthoDB" id="9762169at2"/>
<dbReference type="RefSeq" id="WP_019044360.1">
    <property type="nucleotide sequence ID" value="NZ_BAFO02000025.1"/>
</dbReference>
<dbReference type="PANTHER" id="PTHR43289:SF34">
    <property type="entry name" value="SERINE_THREONINE-PROTEIN KINASE YBDM-RELATED"/>
    <property type="match status" value="1"/>
</dbReference>
<feature type="domain" description="Protein kinase" evidence="5">
    <location>
        <begin position="1"/>
        <end position="275"/>
    </location>
</feature>
<dbReference type="AlphaFoldDB" id="U5EIF8"/>
<evidence type="ECO:0000256" key="1">
    <source>
        <dbReference type="ARBA" id="ARBA00022679"/>
    </source>
</evidence>
<dbReference type="InterPro" id="IPR000719">
    <property type="entry name" value="Prot_kinase_dom"/>
</dbReference>
<comment type="caution">
    <text evidence="6">The sequence shown here is derived from an EMBL/GenBank/DDBJ whole genome shotgun (WGS) entry which is preliminary data.</text>
</comment>
<dbReference type="GO" id="GO:0004674">
    <property type="term" value="F:protein serine/threonine kinase activity"/>
    <property type="evidence" value="ECO:0007669"/>
    <property type="project" value="TreeGrafter"/>
</dbReference>
<keyword evidence="7" id="KW-1185">Reference proteome</keyword>
<evidence type="ECO:0000259" key="5">
    <source>
        <dbReference type="PROSITE" id="PS50011"/>
    </source>
</evidence>
<evidence type="ECO:0000313" key="7">
    <source>
        <dbReference type="Proteomes" id="UP000017048"/>
    </source>
</evidence>
<evidence type="ECO:0000313" key="6">
    <source>
        <dbReference type="EMBL" id="GAD84949.1"/>
    </source>
</evidence>
<keyword evidence="4" id="KW-0067">ATP-binding</keyword>
<dbReference type="SMART" id="SM00220">
    <property type="entry name" value="S_TKc"/>
    <property type="match status" value="1"/>
</dbReference>
<reference evidence="6 7" key="1">
    <citation type="journal article" date="2014" name="BMC Genomics">
        <title>Genome based analysis of type-I polyketide synthase and nonribosomal peptide synthetase gene clusters in seven strains of five representative Nocardia species.</title>
        <authorList>
            <person name="Komaki H."/>
            <person name="Ichikawa N."/>
            <person name="Hosoyama A."/>
            <person name="Takahashi-Nakaguchi A."/>
            <person name="Matsuzawa T."/>
            <person name="Suzuki K."/>
            <person name="Fujita N."/>
            <person name="Gonoi T."/>
        </authorList>
    </citation>
    <scope>NUCLEOTIDE SEQUENCE [LARGE SCALE GENOMIC DNA]</scope>
    <source>
        <strain evidence="6 7">NBRC 15531</strain>
    </source>
</reference>
<dbReference type="PANTHER" id="PTHR43289">
    <property type="entry name" value="MITOGEN-ACTIVATED PROTEIN KINASE KINASE KINASE 20-RELATED"/>
    <property type="match status" value="1"/>
</dbReference>
<keyword evidence="3" id="KW-0418">Kinase</keyword>
<name>U5EIF8_NOCAS</name>
<dbReference type="Proteomes" id="UP000017048">
    <property type="component" value="Unassembled WGS sequence"/>
</dbReference>
<proteinExistence type="predicted"/>
<dbReference type="SUPFAM" id="SSF56112">
    <property type="entry name" value="Protein kinase-like (PK-like)"/>
    <property type="match status" value="1"/>
</dbReference>
<dbReference type="GeneID" id="91514470"/>
<dbReference type="InterPro" id="IPR011009">
    <property type="entry name" value="Kinase-like_dom_sf"/>
</dbReference>
<dbReference type="EMBL" id="BAFO02000025">
    <property type="protein sequence ID" value="GAD84949.1"/>
    <property type="molecule type" value="Genomic_DNA"/>
</dbReference>
<dbReference type="eggNOG" id="COG0515">
    <property type="taxonomic scope" value="Bacteria"/>
</dbReference>
<dbReference type="GO" id="GO:0005524">
    <property type="term" value="F:ATP binding"/>
    <property type="evidence" value="ECO:0007669"/>
    <property type="project" value="UniProtKB-KW"/>
</dbReference>